<feature type="domain" description="S1 motif" evidence="10">
    <location>
        <begin position="158"/>
        <end position="223"/>
    </location>
</feature>
<evidence type="ECO:0000256" key="4">
    <source>
        <dbReference type="ARBA" id="ARBA00022980"/>
    </source>
</evidence>
<dbReference type="Gene3D" id="2.40.50.140">
    <property type="entry name" value="Nucleic acid-binding proteins"/>
    <property type="match status" value="6"/>
</dbReference>
<proteinExistence type="inferred from homology"/>
<dbReference type="Pfam" id="PF00575">
    <property type="entry name" value="S1"/>
    <property type="match status" value="6"/>
</dbReference>
<evidence type="ECO:0000313" key="11">
    <source>
        <dbReference type="EMBL" id="BEQ15696.1"/>
    </source>
</evidence>
<evidence type="ECO:0000259" key="10">
    <source>
        <dbReference type="PROSITE" id="PS50126"/>
    </source>
</evidence>
<dbReference type="CDD" id="cd05688">
    <property type="entry name" value="S1_RPS1_repeat_ec3"/>
    <property type="match status" value="1"/>
</dbReference>
<evidence type="ECO:0000256" key="1">
    <source>
        <dbReference type="ARBA" id="ARBA00006767"/>
    </source>
</evidence>
<dbReference type="FunFam" id="2.40.50.140:FF:000103">
    <property type="entry name" value="protein RRP5 homolog"/>
    <property type="match status" value="1"/>
</dbReference>
<dbReference type="SMART" id="SM00316">
    <property type="entry name" value="S1"/>
    <property type="match status" value="6"/>
</dbReference>
<dbReference type="GO" id="GO:0006412">
    <property type="term" value="P:translation"/>
    <property type="evidence" value="ECO:0007669"/>
    <property type="project" value="InterPro"/>
</dbReference>
<dbReference type="PANTHER" id="PTHR10724">
    <property type="entry name" value="30S RIBOSOMAL PROTEIN S1"/>
    <property type="match status" value="1"/>
</dbReference>
<keyword evidence="12" id="KW-1185">Reference proteome</keyword>
<feature type="domain" description="S1 motif" evidence="10">
    <location>
        <begin position="74"/>
        <end position="140"/>
    </location>
</feature>
<dbReference type="PROSITE" id="PS50126">
    <property type="entry name" value="S1"/>
    <property type="match status" value="6"/>
</dbReference>
<dbReference type="NCBIfam" id="TIGR00717">
    <property type="entry name" value="rpsA"/>
    <property type="match status" value="1"/>
</dbReference>
<dbReference type="CDD" id="cd00164">
    <property type="entry name" value="S1_like"/>
    <property type="match status" value="1"/>
</dbReference>
<keyword evidence="5" id="KW-0687">Ribonucleoprotein</keyword>
<evidence type="ECO:0000313" key="12">
    <source>
        <dbReference type="Proteomes" id="UP001366166"/>
    </source>
</evidence>
<evidence type="ECO:0000256" key="6">
    <source>
        <dbReference type="ARBA" id="ARBA00025604"/>
    </source>
</evidence>
<dbReference type="AlphaFoldDB" id="A0AAU9EYZ1"/>
<comment type="similarity">
    <text evidence="1">Belongs to the bacterial ribosomal protein bS1 family.</text>
</comment>
<dbReference type="GO" id="GO:0003729">
    <property type="term" value="F:mRNA binding"/>
    <property type="evidence" value="ECO:0007669"/>
    <property type="project" value="TreeGrafter"/>
</dbReference>
<evidence type="ECO:0000256" key="3">
    <source>
        <dbReference type="ARBA" id="ARBA00022884"/>
    </source>
</evidence>
<dbReference type="SUPFAM" id="SSF50249">
    <property type="entry name" value="Nucleic acid-binding proteins"/>
    <property type="match status" value="6"/>
</dbReference>
<evidence type="ECO:0000256" key="9">
    <source>
        <dbReference type="SAM" id="MobiDB-lite"/>
    </source>
</evidence>
<evidence type="ECO:0000256" key="8">
    <source>
        <dbReference type="ARBA" id="ARBA00035517"/>
    </source>
</evidence>
<name>A0AAU9EYZ1_9BACT</name>
<dbReference type="InterPro" id="IPR035104">
    <property type="entry name" value="Ribosomal_protein_S1-like"/>
</dbReference>
<dbReference type="FunFam" id="2.40.50.140:FF:000011">
    <property type="entry name" value="30S ribosomal protein S1"/>
    <property type="match status" value="2"/>
</dbReference>
<dbReference type="Proteomes" id="UP001366166">
    <property type="component" value="Chromosome"/>
</dbReference>
<feature type="compositionally biased region" description="Low complexity" evidence="9">
    <location>
        <begin position="21"/>
        <end position="36"/>
    </location>
</feature>
<dbReference type="CDD" id="cd04465">
    <property type="entry name" value="S1_RPS1_repeat_ec2_hs2"/>
    <property type="match status" value="1"/>
</dbReference>
<comment type="function">
    <text evidence="6">Binds mRNA; thus facilitating recognition of the initiation point. It is needed to translate mRNA with a short Shine-Dalgarno (SD) purine-rich sequence.</text>
</comment>
<feature type="compositionally biased region" description="Basic and acidic residues" evidence="9">
    <location>
        <begin position="1"/>
        <end position="11"/>
    </location>
</feature>
<dbReference type="PANTHER" id="PTHR10724:SF7">
    <property type="entry name" value="SMALL RIBOSOMAL SUBUNIT PROTEIN BS1C"/>
    <property type="match status" value="1"/>
</dbReference>
<evidence type="ECO:0000256" key="5">
    <source>
        <dbReference type="ARBA" id="ARBA00023274"/>
    </source>
</evidence>
<evidence type="ECO:0000256" key="2">
    <source>
        <dbReference type="ARBA" id="ARBA00022737"/>
    </source>
</evidence>
<feature type="region of interest" description="Disordered" evidence="9">
    <location>
        <begin position="1"/>
        <end position="53"/>
    </location>
</feature>
<dbReference type="InterPro" id="IPR012340">
    <property type="entry name" value="NA-bd_OB-fold"/>
</dbReference>
<feature type="domain" description="S1 motif" evidence="10">
    <location>
        <begin position="503"/>
        <end position="572"/>
    </location>
</feature>
<dbReference type="GO" id="GO:0022627">
    <property type="term" value="C:cytosolic small ribosomal subunit"/>
    <property type="evidence" value="ECO:0007669"/>
    <property type="project" value="TreeGrafter"/>
</dbReference>
<feature type="domain" description="S1 motif" evidence="10">
    <location>
        <begin position="244"/>
        <end position="312"/>
    </location>
</feature>
<dbReference type="InterPro" id="IPR000110">
    <property type="entry name" value="Ribosomal_bS1"/>
</dbReference>
<protein>
    <recommendedName>
        <fullName evidence="7">Small ribosomal subunit protein bS1</fullName>
    </recommendedName>
    <alternativeName>
        <fullName evidence="8">30S ribosomal protein S1</fullName>
    </alternativeName>
</protein>
<dbReference type="NCBIfam" id="NF004952">
    <property type="entry name" value="PRK06299.1-2"/>
    <property type="match status" value="1"/>
</dbReference>
<dbReference type="CDD" id="cd05687">
    <property type="entry name" value="S1_RPS1_repeat_ec1_hs1"/>
    <property type="match status" value="1"/>
</dbReference>
<evidence type="ECO:0000256" key="7">
    <source>
        <dbReference type="ARBA" id="ARBA00035293"/>
    </source>
</evidence>
<dbReference type="GO" id="GO:0003735">
    <property type="term" value="F:structural constituent of ribosome"/>
    <property type="evidence" value="ECO:0007669"/>
    <property type="project" value="InterPro"/>
</dbReference>
<dbReference type="PRINTS" id="PR00681">
    <property type="entry name" value="RIBOSOMALS1"/>
</dbReference>
<organism evidence="11 12">
    <name type="scientific">Desulfoferula mesophila</name>
    <dbReference type="NCBI Taxonomy" id="3058419"/>
    <lineage>
        <taxon>Bacteria</taxon>
        <taxon>Pseudomonadati</taxon>
        <taxon>Thermodesulfobacteriota</taxon>
        <taxon>Desulfarculia</taxon>
        <taxon>Desulfarculales</taxon>
        <taxon>Desulfarculaceae</taxon>
        <taxon>Desulfoferula</taxon>
    </lineage>
</organism>
<dbReference type="KEGG" id="dmp:FAK_27620"/>
<feature type="domain" description="S1 motif" evidence="10">
    <location>
        <begin position="416"/>
        <end position="486"/>
    </location>
</feature>
<keyword evidence="2" id="KW-0677">Repeat</keyword>
<dbReference type="InterPro" id="IPR003029">
    <property type="entry name" value="S1_domain"/>
</dbReference>
<dbReference type="FunFam" id="2.40.50.140:FF:000018">
    <property type="entry name" value="30S ribosomal protein S1"/>
    <property type="match status" value="1"/>
</dbReference>
<reference evidence="12" key="1">
    <citation type="journal article" date="2023" name="Arch. Microbiol.">
        <title>Desulfoferula mesophilus gen. nov. sp. nov., a mesophilic sulfate-reducing bacterium isolated from a brackish lake sediment.</title>
        <authorList>
            <person name="Watanabe T."/>
            <person name="Yabe T."/>
            <person name="Tsuji J.M."/>
            <person name="Fukui M."/>
        </authorList>
    </citation>
    <scope>NUCLEOTIDE SEQUENCE [LARGE SCALE GENOMIC DNA]</scope>
    <source>
        <strain evidence="12">12FAK</strain>
    </source>
</reference>
<keyword evidence="3" id="KW-0694">RNA-binding</keyword>
<dbReference type="InterPro" id="IPR050437">
    <property type="entry name" value="Ribos_protein_bS1-like"/>
</dbReference>
<accession>A0AAU9EYZ1</accession>
<feature type="compositionally biased region" description="Pro residues" evidence="9">
    <location>
        <begin position="37"/>
        <end position="46"/>
    </location>
</feature>
<feature type="domain" description="S1 motif" evidence="10">
    <location>
        <begin position="329"/>
        <end position="399"/>
    </location>
</feature>
<dbReference type="EMBL" id="AP028679">
    <property type="protein sequence ID" value="BEQ15696.1"/>
    <property type="molecule type" value="Genomic_DNA"/>
</dbReference>
<sequence length="621" mass="68999">MADNDLTKDLVVEDAPEAAEETVATAGSASENTAPESPAPEDPAPESPAMHEGDLTPEELEQAYEQSMKEIQEGEVAKGTIVAVENDYVVVDIGYKSEGQINIHEFRDADGVIKAEVGQQVDVLLERAEDEDGTIILSKEKAAKIKVWDEISRVYNDDGMIHGTIVGRVKGGMSVDIGVNAFLPGSQVDLRPVRNLDSLIGQDFDFKILKFNKKRANIVLSRRVLLEEEREEKKKKTLTVLEEGQVMQGVVKNITDYGVFVDLGGIDGLLHITDMSWGRVGHPSEMFNIGDEITVKVLNFDRDRERVSLGLKQLKEDPWLNASERYPVGTRINGRVVSLADYGAFVEVEEGIEGLIHVSEMSWTRKVRHPSKIVNVGDMVEAVVLSISPEQKRISLGMKQVEPNPWDVIAEKYPVGTTIEGRIKNITDFGLFIGIDEGIDGLVHISDISWTKRIKHPGEIYKKGDEVRAIVLNIDRENERFSLGIKQLEGDPWEEIPNKYRVGTRVNGVVTNVTDFGLFVELEEGVEGLVHVSEIAEDKIKTPVGMFNVDDVIEAKVVSVNRRERKIGLSMRRLDEEAERQVYSEYVNSTQAATSNLGALLKEGLAQKEDVENGNESDEDK</sequence>
<gene>
    <name evidence="11" type="primary">rpsA</name>
    <name evidence="11" type="ORF">FAK_27620</name>
</gene>
<keyword evidence="4 11" id="KW-0689">Ribosomal protein</keyword>